<dbReference type="InterPro" id="IPR001584">
    <property type="entry name" value="Integrase_cat-core"/>
</dbReference>
<dbReference type="PANTHER" id="PTHR35004:SF6">
    <property type="entry name" value="TRANSPOSASE"/>
    <property type="match status" value="1"/>
</dbReference>
<evidence type="ECO:0000313" key="4">
    <source>
        <dbReference type="Proteomes" id="UP001058980"/>
    </source>
</evidence>
<dbReference type="InterPro" id="IPR012337">
    <property type="entry name" value="RNaseH-like_sf"/>
</dbReference>
<evidence type="ECO:0000259" key="2">
    <source>
        <dbReference type="PROSITE" id="PS50994"/>
    </source>
</evidence>
<dbReference type="Proteomes" id="UP001058980">
    <property type="component" value="Chromosome"/>
</dbReference>
<proteinExistence type="predicted"/>
<feature type="region of interest" description="Disordered" evidence="1">
    <location>
        <begin position="562"/>
        <end position="629"/>
    </location>
</feature>
<gene>
    <name evidence="3" type="ORF">NTU39_00470</name>
</gene>
<organism evidence="3 4">
    <name type="scientific">Pandoraea commovens</name>
    <dbReference type="NCBI Taxonomy" id="2508289"/>
    <lineage>
        <taxon>Bacteria</taxon>
        <taxon>Pseudomonadati</taxon>
        <taxon>Pseudomonadota</taxon>
        <taxon>Betaproteobacteria</taxon>
        <taxon>Burkholderiales</taxon>
        <taxon>Burkholderiaceae</taxon>
        <taxon>Pandoraea</taxon>
    </lineage>
</organism>
<accession>A0ABY5QFK0</accession>
<evidence type="ECO:0000313" key="3">
    <source>
        <dbReference type="EMBL" id="UVA79557.1"/>
    </source>
</evidence>
<protein>
    <submittedName>
        <fullName evidence="3">DDE-type integrase/transposase/recombinase</fullName>
    </submittedName>
</protein>
<evidence type="ECO:0000256" key="1">
    <source>
        <dbReference type="SAM" id="MobiDB-lite"/>
    </source>
</evidence>
<keyword evidence="4" id="KW-1185">Reference proteome</keyword>
<dbReference type="InterPro" id="IPR015378">
    <property type="entry name" value="Transposase-like_Mu_C"/>
</dbReference>
<dbReference type="InterPro" id="IPR036397">
    <property type="entry name" value="RNaseH_sf"/>
</dbReference>
<dbReference type="RefSeq" id="WP_257958947.1">
    <property type="nucleotide sequence ID" value="NZ_CP102780.1"/>
</dbReference>
<feature type="compositionally biased region" description="Basic and acidic residues" evidence="1">
    <location>
        <begin position="565"/>
        <end position="594"/>
    </location>
</feature>
<reference evidence="3" key="1">
    <citation type="submission" date="2022-08" db="EMBL/GenBank/DDBJ databases">
        <title>Multi-unit outbreak of Pandoraea commovens among non-cystic fibrosis intensive care patients from 2019 to 2021 in Berlin, Germany.</title>
        <authorList>
            <person name="Menzel P."/>
        </authorList>
    </citation>
    <scope>NUCLEOTIDE SEQUENCE</scope>
    <source>
        <strain evidence="3">LB-19-202-79</strain>
    </source>
</reference>
<dbReference type="Gene3D" id="3.30.420.10">
    <property type="entry name" value="Ribonuclease H-like superfamily/Ribonuclease H"/>
    <property type="match status" value="1"/>
</dbReference>
<dbReference type="PROSITE" id="PS50994">
    <property type="entry name" value="INTEGRASE"/>
    <property type="match status" value="1"/>
</dbReference>
<feature type="domain" description="Integrase catalytic" evidence="2">
    <location>
        <begin position="266"/>
        <end position="461"/>
    </location>
</feature>
<name>A0ABY5QFK0_9BURK</name>
<dbReference type="PANTHER" id="PTHR35004">
    <property type="entry name" value="TRANSPOSASE RV3428C-RELATED"/>
    <property type="match status" value="1"/>
</dbReference>
<sequence length="652" mass="74466">MANFTKDQTIFRGDAKFRIVRIQNDVAQLENTVTGEFSSHDEADLLEEYVKGYLRTINTKKYQRAPKPNSINDLARAASGADVQGDFVTRRRVNYLVMLERMGAFESSRLALHDAIHAVAVDLSDPTPPHETTVYRWRRKYHLAHRDIRALLDQSARRGGRGRSRLDPIVEGIIHEKIETTFLNNRRGKPEEVHNAVFLEIQRQNTMRIESEWLEVPGLRTIERRIQEIDAYDLAVARYGVREAKRRFADQHQARQVSRILEIVELDHTPVDLMVTDEHGVCIGRPMFTVVIDRFSRCVLGFCFSLAGHGVHAVFEALRHAMMPKSYLGEAFPELDLEWPCHGWPERLLMDNGREMHAYAVVDALTNLGIICEYAASRTPNDKPFVERFVKTFNYSFIHTLPGTTLAKIGDRIGFKAEDEACLTLEKLNEMAHTWITSVYHVRPHRGLNGRAPLDVWKESAAVFPPQLKCNAEDLSIEFGSYTERAVQHYGIDLNTFVYSSSELLALRRMLPVNQKVHVKAPFENAGQIWVWNPIESRYFAAYNKDDRYVGLTIEQAKALTKQSHPLDPHQRTRASAEERIREQSGDAMRAKELKTRKRGARQAHITSKSINRPQLPAPELAPIQTPNSLVGDDELYEFAVDVSGEGDRHDS</sequence>
<dbReference type="Pfam" id="PF09299">
    <property type="entry name" value="Mu-transpos_C"/>
    <property type="match status" value="1"/>
</dbReference>
<dbReference type="SUPFAM" id="SSF53098">
    <property type="entry name" value="Ribonuclease H-like"/>
    <property type="match status" value="1"/>
</dbReference>
<dbReference type="EMBL" id="CP102780">
    <property type="protein sequence ID" value="UVA79557.1"/>
    <property type="molecule type" value="Genomic_DNA"/>
</dbReference>